<dbReference type="InterPro" id="IPR028082">
    <property type="entry name" value="Peripla_BP_I"/>
</dbReference>
<name>A0ABS9EGK2_9FLAO</name>
<dbReference type="Proteomes" id="UP001179363">
    <property type="component" value="Unassembled WGS sequence"/>
</dbReference>
<evidence type="ECO:0000313" key="5">
    <source>
        <dbReference type="EMBL" id="MCF4101392.1"/>
    </source>
</evidence>
<dbReference type="SMART" id="SM00354">
    <property type="entry name" value="HTH_LACI"/>
    <property type="match status" value="1"/>
</dbReference>
<dbReference type="Gene3D" id="1.10.260.40">
    <property type="entry name" value="lambda repressor-like DNA-binding domains"/>
    <property type="match status" value="1"/>
</dbReference>
<keyword evidence="2" id="KW-0238">DNA-binding</keyword>
<reference evidence="5" key="1">
    <citation type="submission" date="2022-01" db="EMBL/GenBank/DDBJ databases">
        <title>Gillisia lutea sp. nov., isolated from marine plastic residues from the Malvarosa beach (Valencia, Spain).</title>
        <authorList>
            <person name="Vidal-Verdu A."/>
            <person name="Molina-Menor E."/>
            <person name="Satari L."/>
            <person name="Pascual J."/>
            <person name="Pereto J."/>
            <person name="Porcar M."/>
        </authorList>
    </citation>
    <scope>NUCLEOTIDE SEQUENCE</scope>
    <source>
        <strain evidence="5">M10.2A</strain>
    </source>
</reference>
<keyword evidence="1" id="KW-0805">Transcription regulation</keyword>
<protein>
    <submittedName>
        <fullName evidence="5">LacI family transcriptional regulator</fullName>
    </submittedName>
</protein>
<comment type="caution">
    <text evidence="5">The sequence shown here is derived from an EMBL/GenBank/DDBJ whole genome shotgun (WGS) entry which is preliminary data.</text>
</comment>
<dbReference type="InterPro" id="IPR000843">
    <property type="entry name" value="HTH_LacI"/>
</dbReference>
<dbReference type="SUPFAM" id="SSF47413">
    <property type="entry name" value="lambda repressor-like DNA-binding domains"/>
    <property type="match status" value="1"/>
</dbReference>
<evidence type="ECO:0000256" key="2">
    <source>
        <dbReference type="ARBA" id="ARBA00023125"/>
    </source>
</evidence>
<evidence type="ECO:0000256" key="1">
    <source>
        <dbReference type="ARBA" id="ARBA00023015"/>
    </source>
</evidence>
<evidence type="ECO:0000256" key="3">
    <source>
        <dbReference type="ARBA" id="ARBA00023163"/>
    </source>
</evidence>
<gene>
    <name evidence="5" type="ORF">L1I30_06925</name>
</gene>
<dbReference type="CDD" id="cd00093">
    <property type="entry name" value="HTH_XRE"/>
    <property type="match status" value="1"/>
</dbReference>
<dbReference type="InterPro" id="IPR001761">
    <property type="entry name" value="Peripla_BP/Lac1_sug-bd_dom"/>
</dbReference>
<dbReference type="PANTHER" id="PTHR30146">
    <property type="entry name" value="LACI-RELATED TRANSCRIPTIONAL REPRESSOR"/>
    <property type="match status" value="1"/>
</dbReference>
<proteinExistence type="predicted"/>
<dbReference type="Pfam" id="PF00532">
    <property type="entry name" value="Peripla_BP_1"/>
    <property type="match status" value="1"/>
</dbReference>
<evidence type="ECO:0000313" key="6">
    <source>
        <dbReference type="Proteomes" id="UP001179363"/>
    </source>
</evidence>
<dbReference type="InterPro" id="IPR001387">
    <property type="entry name" value="Cro/C1-type_HTH"/>
</dbReference>
<sequence>MKKNQSKISIKDIAQELGLSITTISFIINKKAKNRISDEVIQKVEAYIEKVGYKPNSAAQSLRTGKTKTIVFMVEDISDPFFSSVAKEMEKLAFDSGYKIIFCSTDNKKSRAIELISMFKDRQVDAYIITPPEDFQDEIEQLVSENQIVMLFDRFYRDADYNYVVLNNYGSTKRAVEYLKNQGFKNIAYVGLKTELSTLTDRFDGYKEAVREANRENLSLLISFDDVKSEVGNKQFEEFLELHPEIDAILFATNNLAITGLKILKKKNIQIPEDIGVITFDDRDLFELHAPAITVMSQPITSLAKEVISGTLKLLKRKHSIQDKIQIVLDGELIVRKSS</sequence>
<organism evidence="5 6">
    <name type="scientific">Gillisia lutea</name>
    <dbReference type="NCBI Taxonomy" id="2909668"/>
    <lineage>
        <taxon>Bacteria</taxon>
        <taxon>Pseudomonadati</taxon>
        <taxon>Bacteroidota</taxon>
        <taxon>Flavobacteriia</taxon>
        <taxon>Flavobacteriales</taxon>
        <taxon>Flavobacteriaceae</taxon>
        <taxon>Gillisia</taxon>
    </lineage>
</organism>
<dbReference type="PROSITE" id="PS50932">
    <property type="entry name" value="HTH_LACI_2"/>
    <property type="match status" value="1"/>
</dbReference>
<dbReference type="InterPro" id="IPR010982">
    <property type="entry name" value="Lambda_DNA-bd_dom_sf"/>
</dbReference>
<accession>A0ABS9EGK2</accession>
<dbReference type="EMBL" id="JAKGTH010000007">
    <property type="protein sequence ID" value="MCF4101392.1"/>
    <property type="molecule type" value="Genomic_DNA"/>
</dbReference>
<dbReference type="SUPFAM" id="SSF53822">
    <property type="entry name" value="Periplasmic binding protein-like I"/>
    <property type="match status" value="1"/>
</dbReference>
<evidence type="ECO:0000259" key="4">
    <source>
        <dbReference type="PROSITE" id="PS50932"/>
    </source>
</evidence>
<keyword evidence="6" id="KW-1185">Reference proteome</keyword>
<dbReference type="RefSeq" id="WP_236133538.1">
    <property type="nucleotide sequence ID" value="NZ_JAKGTH010000007.1"/>
</dbReference>
<dbReference type="Gene3D" id="3.40.50.2300">
    <property type="match status" value="2"/>
</dbReference>
<keyword evidence="3" id="KW-0804">Transcription</keyword>
<dbReference type="PANTHER" id="PTHR30146:SF109">
    <property type="entry name" value="HTH-TYPE TRANSCRIPTIONAL REGULATOR GALS"/>
    <property type="match status" value="1"/>
</dbReference>
<dbReference type="Pfam" id="PF00356">
    <property type="entry name" value="LacI"/>
    <property type="match status" value="1"/>
</dbReference>
<feature type="domain" description="HTH lacI-type" evidence="4">
    <location>
        <begin position="8"/>
        <end position="64"/>
    </location>
</feature>